<evidence type="ECO:0000313" key="3">
    <source>
        <dbReference type="Proteomes" id="UP000184295"/>
    </source>
</evidence>
<name>A0A1M4UTF4_9ACTN</name>
<dbReference type="Gene3D" id="3.40.50.300">
    <property type="entry name" value="P-loop containing nucleotide triphosphate hydrolases"/>
    <property type="match status" value="1"/>
</dbReference>
<evidence type="ECO:0000313" key="2">
    <source>
        <dbReference type="EMBL" id="SHE59959.1"/>
    </source>
</evidence>
<dbReference type="STRING" id="1121881.SAMN02745225_01083"/>
<proteinExistence type="predicted"/>
<gene>
    <name evidence="2" type="ORF">SAMN02745225_01083</name>
</gene>
<dbReference type="Proteomes" id="UP000184295">
    <property type="component" value="Unassembled WGS sequence"/>
</dbReference>
<keyword evidence="2" id="KW-0282">Flagellum</keyword>
<dbReference type="AlphaFoldDB" id="A0A1M4UTF4"/>
<protein>
    <submittedName>
        <fullName evidence="2">MinD-like ATPase involved in chromosome partitioning or flagellar assembly</fullName>
    </submittedName>
</protein>
<reference evidence="3" key="1">
    <citation type="submission" date="2016-11" db="EMBL/GenBank/DDBJ databases">
        <authorList>
            <person name="Varghese N."/>
            <person name="Submissions S."/>
        </authorList>
    </citation>
    <scope>NUCLEOTIDE SEQUENCE [LARGE SCALE GENOMIC DNA]</scope>
    <source>
        <strain evidence="3">DSM 19514</strain>
    </source>
</reference>
<evidence type="ECO:0000256" key="1">
    <source>
        <dbReference type="SAM" id="MobiDB-lite"/>
    </source>
</evidence>
<dbReference type="EMBL" id="FQUL01000012">
    <property type="protein sequence ID" value="SHE59959.1"/>
    <property type="molecule type" value="Genomic_DNA"/>
</dbReference>
<feature type="region of interest" description="Disordered" evidence="1">
    <location>
        <begin position="141"/>
        <end position="160"/>
    </location>
</feature>
<organism evidence="2 3">
    <name type="scientific">Ferrithrix thermotolerans DSM 19514</name>
    <dbReference type="NCBI Taxonomy" id="1121881"/>
    <lineage>
        <taxon>Bacteria</taxon>
        <taxon>Bacillati</taxon>
        <taxon>Actinomycetota</taxon>
        <taxon>Acidimicrobiia</taxon>
        <taxon>Acidimicrobiales</taxon>
        <taxon>Acidimicrobiaceae</taxon>
        <taxon>Ferrithrix</taxon>
    </lineage>
</organism>
<dbReference type="SUPFAM" id="SSF52540">
    <property type="entry name" value="P-loop containing nucleoside triphosphate hydrolases"/>
    <property type="match status" value="1"/>
</dbReference>
<keyword evidence="3" id="KW-1185">Reference proteome</keyword>
<accession>A0A1M4UTF4</accession>
<keyword evidence="2" id="KW-0969">Cilium</keyword>
<dbReference type="InterPro" id="IPR027417">
    <property type="entry name" value="P-loop_NTPase"/>
</dbReference>
<keyword evidence="2" id="KW-0966">Cell projection</keyword>
<sequence>MPQDRPLDHRSPKVESYASQKTLIACVSEIEYDWITEVFRSVIPLAAHVQVLWIRHESELGDFLSSGVRTFLVFDANEYPSIATHSNTDNYELEIPDTVLQVLDRVRNLVFVTELRQERDQGDEVVELRVQEPKVVFHSSSKKNALGRKSPSAKDTTAPTALEHPVQGGLATVAIVMGPRGSGISTVSSVIATGLAKVGPTALVELTLDCDLAYLHGVDPLAPTLSEYLAQSGNEESTKPLLMIDELTNVAPGFDYCLIPGVWDPKHITLMEQRGIIELIKALRARFSYLVCEVHPYLARPYDYEDLGSPLMADIALSVSSHLTLVTQQDPKWIYAISKILTDLVEKKEAPSSWSIVINRFKDQRAERTRLKRDISQILSLTTLGSRYEGIDAPIHFAKERKGAFPSLLAQDVAGVVSTITALAPKDHTELDDGRESLTPVTLF</sequence>